<dbReference type="RefSeq" id="WP_349271909.1">
    <property type="nucleotide sequence ID" value="NZ_JBECZB010000001.1"/>
</dbReference>
<name>A0ABV1JGV5_NEIPO</name>
<evidence type="ECO:0000313" key="2">
    <source>
        <dbReference type="Proteomes" id="UP001447151"/>
    </source>
</evidence>
<organism evidence="1 2">
    <name type="scientific">Neisseria polysaccharea</name>
    <dbReference type="NCBI Taxonomy" id="489"/>
    <lineage>
        <taxon>Bacteria</taxon>
        <taxon>Pseudomonadati</taxon>
        <taxon>Pseudomonadota</taxon>
        <taxon>Betaproteobacteria</taxon>
        <taxon>Neisseriales</taxon>
        <taxon>Neisseriaceae</taxon>
        <taxon>Neisseria</taxon>
    </lineage>
</organism>
<gene>
    <name evidence="1" type="ORF">ABM124_00015</name>
</gene>
<evidence type="ECO:0000313" key="1">
    <source>
        <dbReference type="EMBL" id="MEQ3509730.1"/>
    </source>
</evidence>
<reference evidence="1 2" key="1">
    <citation type="submission" date="2024-05" db="EMBL/GenBank/DDBJ databases">
        <authorList>
            <person name="Matzinger S.R."/>
            <person name="Bankers L."/>
            <person name="Rossheim A."/>
            <person name="Hetherington-Rauth M.C."/>
            <person name="Smith A."/>
            <person name="Baird S."/>
            <person name="Polanco D."/>
        </authorList>
    </citation>
    <scope>NUCLEOTIDE SEQUENCE [LARGE SCALE GENOMIC DNA]</scope>
    <source>
        <strain evidence="1 2">2024CJ-00066</strain>
    </source>
</reference>
<dbReference type="Proteomes" id="UP001447151">
    <property type="component" value="Unassembled WGS sequence"/>
</dbReference>
<comment type="caution">
    <text evidence="1">The sequence shown here is derived from an EMBL/GenBank/DDBJ whole genome shotgun (WGS) entry which is preliminary data.</text>
</comment>
<protein>
    <submittedName>
        <fullName evidence="1">Baseplate J/gp47 family protein</fullName>
    </submittedName>
</protein>
<dbReference type="EMBL" id="JBECZB010000001">
    <property type="protein sequence ID" value="MEQ3509730.1"/>
    <property type="molecule type" value="Genomic_DNA"/>
</dbReference>
<accession>A0ABV1JGV5</accession>
<proteinExistence type="predicted"/>
<keyword evidence="2" id="KW-1185">Reference proteome</keyword>
<sequence>MTNVPKIQITDSGLKLPTHQEILSGVLADINAAFGGGLNTESLETPQGQLASSLAAVIADKNDLIAELANQIHPDYADGIMQDAIAKIYFLERKKAVDSSVECEFVGLAGTIVPKGYAVLDTSGVQWVLKDEFSILEGGRGTGIFTAAGVVSAAANTVNRPVRTITGLDRVNNPRPAIPGRELESRADFRRRRQQSVAANAHGTPQSVYSNVAQLDGVSDVYVVDNPKPVSETHNGQTIKPHSIYVAVVGGDDRQIAETILRFAGCGCDFTGNTTLTVYDETYTDPKPAYEVSFTRPAPVPVYFRVRIGKDAAIGYQDAVRKAVIEAFDGAEKAGIGGRIYAMRYVCHIARALTSAQVIDIEVGLARDGMGNSAQVGIHQYPTIAAENIEVVPDA</sequence>